<dbReference type="AlphaFoldDB" id="A0A0F9VWZ7"/>
<reference evidence="1" key="1">
    <citation type="journal article" date="2015" name="Nature">
        <title>Complex archaea that bridge the gap between prokaryotes and eukaryotes.</title>
        <authorList>
            <person name="Spang A."/>
            <person name="Saw J.H."/>
            <person name="Jorgensen S.L."/>
            <person name="Zaremba-Niedzwiedzka K."/>
            <person name="Martijn J."/>
            <person name="Lind A.E."/>
            <person name="van Eijk R."/>
            <person name="Schleper C."/>
            <person name="Guy L."/>
            <person name="Ettema T.J."/>
        </authorList>
    </citation>
    <scope>NUCLEOTIDE SEQUENCE</scope>
</reference>
<sequence>MPILVHRDPVDVDPAVQKYGEENMPASRLQGMGAAGEETLLHGALASALTAYSLDDKTPAESAEFLKSRQQTFNALEDIQHRMPDGWYSTFNRGIGDIGGFATQPVTAAVGAITGPFLGELGEGIAAKLVSNKIAQMGIKAVIRGGATTAISSAPGNFARAALDENTPIQDDYNYLDAMKDTAYNSLYGSSFDIGGQAIGHFMHHLRGNLTQTMMPNAGKLKSNINALGLKKGMVQFADPGELRKGFDQAAAQIDNDKKVDVSLQAKRAFNAQRAAGVDPSLQDISDNVDTLNGHITNLDSQIADKQREVDVLPTQIAQDELTDLNNEKRVTQKILVANQSAKDIVSQDPIPISPQEQDAWEARQVSPDNSFFQNPNERPLATDINELPDDDDFELPANAEGFIQQANDQGLLDDETVDNIKKTNDFAKALPKFQRIITRIADCVGVRIG</sequence>
<organism evidence="1">
    <name type="scientific">marine sediment metagenome</name>
    <dbReference type="NCBI Taxonomy" id="412755"/>
    <lineage>
        <taxon>unclassified sequences</taxon>
        <taxon>metagenomes</taxon>
        <taxon>ecological metagenomes</taxon>
    </lineage>
</organism>
<proteinExistence type="predicted"/>
<evidence type="ECO:0000313" key="1">
    <source>
        <dbReference type="EMBL" id="KKN70253.1"/>
    </source>
</evidence>
<gene>
    <name evidence="1" type="ORF">LCGC14_0432780</name>
</gene>
<comment type="caution">
    <text evidence="1">The sequence shown here is derived from an EMBL/GenBank/DDBJ whole genome shotgun (WGS) entry which is preliminary data.</text>
</comment>
<name>A0A0F9VWZ7_9ZZZZ</name>
<dbReference type="EMBL" id="LAZR01000407">
    <property type="protein sequence ID" value="KKN70253.1"/>
    <property type="molecule type" value="Genomic_DNA"/>
</dbReference>
<accession>A0A0F9VWZ7</accession>
<protein>
    <submittedName>
        <fullName evidence="1">Uncharacterized protein</fullName>
    </submittedName>
</protein>